<dbReference type="AlphaFoldDB" id="A0A1G8G0M1"/>
<evidence type="ECO:0000313" key="1">
    <source>
        <dbReference type="EMBL" id="SDH87890.1"/>
    </source>
</evidence>
<accession>A0A1G8G0M1</accession>
<organism evidence="1 2">
    <name type="scientific">Alteribacillus bidgolensis</name>
    <dbReference type="NCBI Taxonomy" id="930129"/>
    <lineage>
        <taxon>Bacteria</taxon>
        <taxon>Bacillati</taxon>
        <taxon>Bacillota</taxon>
        <taxon>Bacilli</taxon>
        <taxon>Bacillales</taxon>
        <taxon>Bacillaceae</taxon>
        <taxon>Alteribacillus</taxon>
    </lineage>
</organism>
<sequence length="105" mass="11908">MQHDFGKKLVFYISFNILKTNLLIYLLFIGLTKETQFIVFYLLCYKSSGIIVEKISGFNSALLLLNPVFLPAAANKNLQTSASGDCFLFLFSIFKPYIGDLIGFY</sequence>
<proteinExistence type="predicted"/>
<keyword evidence="2" id="KW-1185">Reference proteome</keyword>
<protein>
    <submittedName>
        <fullName evidence="1">Uncharacterized protein</fullName>
    </submittedName>
</protein>
<evidence type="ECO:0000313" key="2">
    <source>
        <dbReference type="Proteomes" id="UP000199017"/>
    </source>
</evidence>
<gene>
    <name evidence="1" type="ORF">SAMN05216352_103169</name>
</gene>
<dbReference type="EMBL" id="FNDU01000003">
    <property type="protein sequence ID" value="SDH87890.1"/>
    <property type="molecule type" value="Genomic_DNA"/>
</dbReference>
<name>A0A1G8G0M1_9BACI</name>
<reference evidence="1 2" key="1">
    <citation type="submission" date="2016-10" db="EMBL/GenBank/DDBJ databases">
        <authorList>
            <person name="de Groot N.N."/>
        </authorList>
    </citation>
    <scope>NUCLEOTIDE SEQUENCE [LARGE SCALE GENOMIC DNA]</scope>
    <source>
        <strain evidence="2">P4B,CCM 7963,CECT 7998,DSM 25260,IBRC-M 10614,KCTC 13821</strain>
    </source>
</reference>
<dbReference type="Proteomes" id="UP000199017">
    <property type="component" value="Unassembled WGS sequence"/>
</dbReference>